<evidence type="ECO:0000256" key="3">
    <source>
        <dbReference type="ARBA" id="ARBA00022840"/>
    </source>
</evidence>
<dbReference type="InterPro" id="IPR050773">
    <property type="entry name" value="CbxX/CfxQ_RuBisCO_ESX"/>
</dbReference>
<dbReference type="CDD" id="cd00009">
    <property type="entry name" value="AAA"/>
    <property type="match status" value="2"/>
</dbReference>
<proteinExistence type="inferred from homology"/>
<evidence type="ECO:0000313" key="6">
    <source>
        <dbReference type="Proteomes" id="UP000034196"/>
    </source>
</evidence>
<dbReference type="AlphaFoldDB" id="A0A1J4NK98"/>
<dbReference type="STRING" id="1428628.WN71_037435"/>
<name>A0A1J4NK98_9ACTN</name>
<dbReference type="GO" id="GO:0016887">
    <property type="term" value="F:ATP hydrolysis activity"/>
    <property type="evidence" value="ECO:0007669"/>
    <property type="project" value="InterPro"/>
</dbReference>
<dbReference type="Proteomes" id="UP000034196">
    <property type="component" value="Unassembled WGS sequence"/>
</dbReference>
<feature type="domain" description="AAA+ ATPase" evidence="4">
    <location>
        <begin position="493"/>
        <end position="632"/>
    </location>
</feature>
<dbReference type="PANTHER" id="PTHR43392:SF2">
    <property type="entry name" value="AAA-TYPE ATPASE FAMILY PROTEIN _ ANKYRIN REPEAT FAMILY PROTEIN"/>
    <property type="match status" value="1"/>
</dbReference>
<dbReference type="PRINTS" id="PR00819">
    <property type="entry name" value="CBXCFQXSUPER"/>
</dbReference>
<comment type="similarity">
    <text evidence="1">Belongs to the CbxX/CfxQ family.</text>
</comment>
<dbReference type="InterPro" id="IPR041627">
    <property type="entry name" value="AAA_lid_6"/>
</dbReference>
<evidence type="ECO:0000259" key="4">
    <source>
        <dbReference type="SMART" id="SM00382"/>
    </source>
</evidence>
<evidence type="ECO:0000256" key="1">
    <source>
        <dbReference type="ARBA" id="ARBA00010378"/>
    </source>
</evidence>
<dbReference type="Pfam" id="PF17866">
    <property type="entry name" value="AAA_lid_6"/>
    <property type="match status" value="1"/>
</dbReference>
<accession>A0A1J4NK98</accession>
<dbReference type="Gene3D" id="3.40.50.300">
    <property type="entry name" value="P-loop containing nucleotide triphosphate hydrolases"/>
    <property type="match status" value="2"/>
</dbReference>
<dbReference type="Gene3D" id="1.10.8.60">
    <property type="match status" value="2"/>
</dbReference>
<dbReference type="OrthoDB" id="9806903at2"/>
<organism evidence="5 6">
    <name type="scientific">Streptomyces mangrovisoli</name>
    <dbReference type="NCBI Taxonomy" id="1428628"/>
    <lineage>
        <taxon>Bacteria</taxon>
        <taxon>Bacillati</taxon>
        <taxon>Actinomycetota</taxon>
        <taxon>Actinomycetes</taxon>
        <taxon>Kitasatosporales</taxon>
        <taxon>Streptomycetaceae</taxon>
        <taxon>Streptomyces</taxon>
    </lineage>
</organism>
<dbReference type="InterPro" id="IPR027417">
    <property type="entry name" value="P-loop_NTPase"/>
</dbReference>
<reference evidence="5" key="1">
    <citation type="submission" date="2016-10" db="EMBL/GenBank/DDBJ databases">
        <title>Genome sequence of Streptomyces mangrovisoli MUSC 149.</title>
        <authorList>
            <person name="Lee L.-H."/>
            <person name="Ser H.-L."/>
        </authorList>
    </citation>
    <scope>NUCLEOTIDE SEQUENCE [LARGE SCALE GENOMIC DNA]</scope>
    <source>
        <strain evidence="5">MUSC 149</strain>
    </source>
</reference>
<dbReference type="PANTHER" id="PTHR43392">
    <property type="entry name" value="AAA-TYPE ATPASE FAMILY PROTEIN / ANKYRIN REPEAT FAMILY PROTEIN"/>
    <property type="match status" value="1"/>
</dbReference>
<protein>
    <recommendedName>
        <fullName evidence="4">AAA+ ATPase domain-containing protein</fullName>
    </recommendedName>
</protein>
<dbReference type="InterPro" id="IPR003593">
    <property type="entry name" value="AAA+_ATPase"/>
</dbReference>
<dbReference type="GO" id="GO:0005524">
    <property type="term" value="F:ATP binding"/>
    <property type="evidence" value="ECO:0007669"/>
    <property type="project" value="UniProtKB-KW"/>
</dbReference>
<keyword evidence="3" id="KW-0067">ATP-binding</keyword>
<dbReference type="Pfam" id="PF00004">
    <property type="entry name" value="AAA"/>
    <property type="match status" value="2"/>
</dbReference>
<gene>
    <name evidence="5" type="ORF">WN71_037435</name>
</gene>
<keyword evidence="2" id="KW-0547">Nucleotide-binding</keyword>
<evidence type="ECO:0000313" key="5">
    <source>
        <dbReference type="EMBL" id="OIJ62817.1"/>
    </source>
</evidence>
<comment type="caution">
    <text evidence="5">The sequence shown here is derived from an EMBL/GenBank/DDBJ whole genome shotgun (WGS) entry which is preliminary data.</text>
</comment>
<dbReference type="SMART" id="SM00382">
    <property type="entry name" value="AAA"/>
    <property type="match status" value="2"/>
</dbReference>
<sequence>MSDPFGVMTIDGYLRQTAHRTAVVLAQADEILQHTEAGRQLAGVLVDWAQQSDNRNMCLLVFRRAGLDEVIDFVASRGVPQLDYFLKGQREAQNGRGTIGIGHPEAAELERLVHVLRLREGLRIADWRELDPVLGAMAMGARSARSWRARLRELHDEHGLLGREEVRARRWVESAVPDGTSPEDRLNAMPGLGPVQEHVARLRARLVAQRNLRAEGRGVDAEPASPHLVFTGNPGTGKTTVARLIGEMYRDLGMLTRGHVVEPALSDLVADHVGGTARMTNAVVDRALDGVLFVDEAYGLSDQSEGFGDEAIQTLLKRMEDDRDRLVLIVAGYPDKMTEFLAANPGLASRFEDDNVVRFPDYEPDVLHAILLRRLAELGLRWDDAVAGQLREVVVGLHASRDETFGNARAMRTLATAVYTEWAARIDGEVNRPVETCDLPERYRDHLDRPAPDSAELLAELDDMVGLAPVREVLESLADRLRIRQLRNHGSFPAPHLLFVGPPGTGKTTVARITGRMLHSLGLLRRGHVVETTRADLVGEYLGQTAPKVREAVRSALDGVLFIDEAYSLASGSEHGDYGTEAIDTLTREMEHWRGRLVVVAAGYPQEMREFLRVNTGLASRFTFTVPFPHYATADLVEILRRSAAADGCRITRGAAERAALWLDAERAGHPSEFGNARTARKLLELMEGRLARRVSRTLKGAPADREVLTTYLPEDVPDAPGRGR</sequence>
<dbReference type="InterPro" id="IPR000641">
    <property type="entry name" value="CbxX/CfxQ"/>
</dbReference>
<feature type="domain" description="AAA+ ATPase" evidence="4">
    <location>
        <begin position="224"/>
        <end position="361"/>
    </location>
</feature>
<keyword evidence="6" id="KW-1185">Reference proteome</keyword>
<dbReference type="RefSeq" id="WP_071369932.1">
    <property type="nucleotide sequence ID" value="NZ_LAVA02000131.1"/>
</dbReference>
<dbReference type="SUPFAM" id="SSF52540">
    <property type="entry name" value="P-loop containing nucleoside triphosphate hydrolases"/>
    <property type="match status" value="2"/>
</dbReference>
<dbReference type="InterPro" id="IPR003959">
    <property type="entry name" value="ATPase_AAA_core"/>
</dbReference>
<dbReference type="EMBL" id="LAVA02000131">
    <property type="protein sequence ID" value="OIJ62817.1"/>
    <property type="molecule type" value="Genomic_DNA"/>
</dbReference>
<dbReference type="FunFam" id="3.40.50.300:FF:000216">
    <property type="entry name" value="Type VII secretion ATPase EccA"/>
    <property type="match status" value="2"/>
</dbReference>
<evidence type="ECO:0000256" key="2">
    <source>
        <dbReference type="ARBA" id="ARBA00022741"/>
    </source>
</evidence>